<dbReference type="Pfam" id="PF01597">
    <property type="entry name" value="GCV_H"/>
    <property type="match status" value="1"/>
</dbReference>
<dbReference type="CDD" id="cd06848">
    <property type="entry name" value="GCS_H"/>
    <property type="match status" value="1"/>
</dbReference>
<dbReference type="Gene3D" id="2.40.50.100">
    <property type="match status" value="1"/>
</dbReference>
<dbReference type="NCBIfam" id="NF002270">
    <property type="entry name" value="PRK01202.1"/>
    <property type="match status" value="1"/>
</dbReference>
<dbReference type="NCBIfam" id="TIGR00527">
    <property type="entry name" value="gcvH"/>
    <property type="match status" value="1"/>
</dbReference>
<evidence type="ECO:0000259" key="6">
    <source>
        <dbReference type="PROSITE" id="PS50968"/>
    </source>
</evidence>
<keyword evidence="3 5" id="KW-0809">Transit peptide</keyword>
<dbReference type="PANTHER" id="PTHR11715">
    <property type="entry name" value="GLYCINE CLEAVAGE SYSTEM H PROTEIN"/>
    <property type="match status" value="1"/>
</dbReference>
<feature type="modified residue" description="N6-lipoyllysine" evidence="4">
    <location>
        <position position="74"/>
    </location>
</feature>
<evidence type="ECO:0000313" key="7">
    <source>
        <dbReference type="Proteomes" id="UP000038040"/>
    </source>
</evidence>
<protein>
    <recommendedName>
        <fullName evidence="5">Glycine cleavage system H protein</fullName>
    </recommendedName>
</protein>
<dbReference type="GO" id="GO:0005960">
    <property type="term" value="C:glycine cleavage complex"/>
    <property type="evidence" value="ECO:0007669"/>
    <property type="project" value="UniProtKB-UniRule"/>
</dbReference>
<evidence type="ECO:0000313" key="8">
    <source>
        <dbReference type="WBParaSite" id="DME_0000213601-mRNA-1"/>
    </source>
</evidence>
<dbReference type="InterPro" id="IPR002930">
    <property type="entry name" value="GCV_H"/>
</dbReference>
<proteinExistence type="inferred from homology"/>
<comment type="subunit">
    <text evidence="5">The glycine cleavage system is composed of four proteins: P, T, L and H.</text>
</comment>
<dbReference type="Proteomes" id="UP000038040">
    <property type="component" value="Unplaced"/>
</dbReference>
<comment type="function">
    <text evidence="5">The H protein shuttles the methylamine group of glycine from the P protein to the T protein.</text>
</comment>
<feature type="domain" description="Lipoyl-binding" evidence="6">
    <location>
        <begin position="33"/>
        <end position="115"/>
    </location>
</feature>
<dbReference type="SUPFAM" id="SSF51230">
    <property type="entry name" value="Single hybrid motif"/>
    <property type="match status" value="1"/>
</dbReference>
<name>A0A0N4U5K6_DRAME</name>
<evidence type="ECO:0000256" key="1">
    <source>
        <dbReference type="ARBA" id="ARBA00009249"/>
    </source>
</evidence>
<reference evidence="8" key="1">
    <citation type="submission" date="2017-02" db="UniProtKB">
        <authorList>
            <consortium name="WormBaseParasite"/>
        </authorList>
    </citation>
    <scope>IDENTIFICATION</scope>
</reference>
<comment type="cofactor">
    <cofactor evidence="5">
        <name>(R)-lipoate</name>
        <dbReference type="ChEBI" id="CHEBI:83088"/>
    </cofactor>
    <text evidence="5">Binds 1 lipoyl cofactor covalently.</text>
</comment>
<dbReference type="InterPro" id="IPR011053">
    <property type="entry name" value="Single_hybrid_motif"/>
</dbReference>
<dbReference type="PROSITE" id="PS50968">
    <property type="entry name" value="BIOTINYL_LIPOYL"/>
    <property type="match status" value="1"/>
</dbReference>
<dbReference type="GO" id="GO:0005739">
    <property type="term" value="C:mitochondrion"/>
    <property type="evidence" value="ECO:0007669"/>
    <property type="project" value="UniProtKB-SubCell"/>
</dbReference>
<evidence type="ECO:0000256" key="5">
    <source>
        <dbReference type="RuleBase" id="RU364055"/>
    </source>
</evidence>
<sequence>LRRLRQFCRISRKDAVKRRYTKKHEWVCVENNVGTVGITCFAQEALGDIVYVELPDVDSEIAAGDSVGAVESVKAASDIYSPVSGKVMEKNCEVEENPALINKSPYDEGWLFKLKLSKKEELNELMDEVAYNAFKKMDEENAH</sequence>
<evidence type="ECO:0000256" key="4">
    <source>
        <dbReference type="PIRSR" id="PIRSR617453-50"/>
    </source>
</evidence>
<keyword evidence="5" id="KW-0496">Mitochondrion</keyword>
<comment type="similarity">
    <text evidence="1 5">Belongs to the GcvH family.</text>
</comment>
<dbReference type="AlphaFoldDB" id="A0A0N4U5K6"/>
<dbReference type="InterPro" id="IPR033753">
    <property type="entry name" value="GCV_H/Fam206"/>
</dbReference>
<dbReference type="PROSITE" id="PS00189">
    <property type="entry name" value="LIPOYL"/>
    <property type="match status" value="1"/>
</dbReference>
<dbReference type="InterPro" id="IPR000089">
    <property type="entry name" value="Biotin_lipoyl"/>
</dbReference>
<keyword evidence="2 4" id="KW-0450">Lipoyl</keyword>
<dbReference type="GO" id="GO:0019464">
    <property type="term" value="P:glycine decarboxylation via glycine cleavage system"/>
    <property type="evidence" value="ECO:0007669"/>
    <property type="project" value="UniProtKB-UniRule"/>
</dbReference>
<dbReference type="HAMAP" id="MF_00272">
    <property type="entry name" value="GcvH"/>
    <property type="match status" value="1"/>
</dbReference>
<dbReference type="PANTHER" id="PTHR11715:SF3">
    <property type="entry name" value="GLYCINE CLEAVAGE SYSTEM H PROTEIN-RELATED"/>
    <property type="match status" value="1"/>
</dbReference>
<dbReference type="InterPro" id="IPR017453">
    <property type="entry name" value="GCV_H_sub"/>
</dbReference>
<organism evidence="7 8">
    <name type="scientific">Dracunculus medinensis</name>
    <name type="common">Guinea worm</name>
    <dbReference type="NCBI Taxonomy" id="318479"/>
    <lineage>
        <taxon>Eukaryota</taxon>
        <taxon>Metazoa</taxon>
        <taxon>Ecdysozoa</taxon>
        <taxon>Nematoda</taxon>
        <taxon>Chromadorea</taxon>
        <taxon>Rhabditida</taxon>
        <taxon>Spirurina</taxon>
        <taxon>Dracunculoidea</taxon>
        <taxon>Dracunculidae</taxon>
        <taxon>Dracunculus</taxon>
    </lineage>
</organism>
<dbReference type="InterPro" id="IPR003016">
    <property type="entry name" value="2-oxoA_DH_lipoyl-BS"/>
</dbReference>
<accession>A0A0N4U5K6</accession>
<dbReference type="WBParaSite" id="DME_0000213601-mRNA-1">
    <property type="protein sequence ID" value="DME_0000213601-mRNA-1"/>
    <property type="gene ID" value="DME_0000213601"/>
</dbReference>
<dbReference type="GO" id="GO:0009249">
    <property type="term" value="P:protein lipoylation"/>
    <property type="evidence" value="ECO:0007669"/>
    <property type="project" value="TreeGrafter"/>
</dbReference>
<evidence type="ECO:0000256" key="3">
    <source>
        <dbReference type="ARBA" id="ARBA00022946"/>
    </source>
</evidence>
<comment type="subcellular location">
    <subcellularLocation>
        <location evidence="5">Mitochondrion</location>
    </subcellularLocation>
</comment>
<evidence type="ECO:0000256" key="2">
    <source>
        <dbReference type="ARBA" id="ARBA00022823"/>
    </source>
</evidence>